<comment type="caution">
    <text evidence="2">The sequence shown here is derived from an EMBL/GenBank/DDBJ whole genome shotgun (WGS) entry which is preliminary data.</text>
</comment>
<dbReference type="Gene3D" id="1.10.260.40">
    <property type="entry name" value="lambda repressor-like DNA-binding domains"/>
    <property type="match status" value="1"/>
</dbReference>
<name>A0A2P8CVW1_9BACT</name>
<organism evidence="2 3">
    <name type="scientific">Taibaiella chishuiensis</name>
    <dbReference type="NCBI Taxonomy" id="1434707"/>
    <lineage>
        <taxon>Bacteria</taxon>
        <taxon>Pseudomonadati</taxon>
        <taxon>Bacteroidota</taxon>
        <taxon>Chitinophagia</taxon>
        <taxon>Chitinophagales</taxon>
        <taxon>Chitinophagaceae</taxon>
        <taxon>Taibaiella</taxon>
    </lineage>
</organism>
<dbReference type="SMART" id="SM00530">
    <property type="entry name" value="HTH_XRE"/>
    <property type="match status" value="1"/>
</dbReference>
<feature type="domain" description="HTH cro/C1-type" evidence="1">
    <location>
        <begin position="3"/>
        <end position="56"/>
    </location>
</feature>
<evidence type="ECO:0000313" key="3">
    <source>
        <dbReference type="Proteomes" id="UP000240572"/>
    </source>
</evidence>
<keyword evidence="3" id="KW-1185">Reference proteome</keyword>
<dbReference type="InterPro" id="IPR010982">
    <property type="entry name" value="Lambda_DNA-bd_dom_sf"/>
</dbReference>
<evidence type="ECO:0000313" key="2">
    <source>
        <dbReference type="EMBL" id="PSK89104.1"/>
    </source>
</evidence>
<dbReference type="PROSITE" id="PS50943">
    <property type="entry name" value="HTH_CROC1"/>
    <property type="match status" value="1"/>
</dbReference>
<sequence length="175" mass="20137">MRIRMLRESLSLTQKQMAEQVKVSIGTIRAIETGDGFTGDYLLGIAHFFGMELSELVDYMAEIPDELELRERMETYHTAYQSNIDDLLHAPPHLKHLITSRLAKSEFMEEPRRVKDIMKYIRFQYDLRYTSSALSQALINAVKAGILQRVKVGFKNYGYQVVAKAMPEPPPEELP</sequence>
<dbReference type="RefSeq" id="WP_146146856.1">
    <property type="nucleotide sequence ID" value="NZ_PYGD01000013.1"/>
</dbReference>
<protein>
    <submittedName>
        <fullName evidence="2">Helix-turn-helix protein</fullName>
    </submittedName>
</protein>
<reference evidence="2 3" key="1">
    <citation type="submission" date="2018-03" db="EMBL/GenBank/DDBJ databases">
        <title>Genomic Encyclopedia of Type Strains, Phase III (KMG-III): the genomes of soil and plant-associated and newly described type strains.</title>
        <authorList>
            <person name="Whitman W."/>
        </authorList>
    </citation>
    <scope>NUCLEOTIDE SEQUENCE [LARGE SCALE GENOMIC DNA]</scope>
    <source>
        <strain evidence="2 3">CGMCC 1.12700</strain>
    </source>
</reference>
<dbReference type="SUPFAM" id="SSF47413">
    <property type="entry name" value="lambda repressor-like DNA-binding domains"/>
    <property type="match status" value="1"/>
</dbReference>
<dbReference type="InterPro" id="IPR001387">
    <property type="entry name" value="Cro/C1-type_HTH"/>
</dbReference>
<dbReference type="GO" id="GO:0003677">
    <property type="term" value="F:DNA binding"/>
    <property type="evidence" value="ECO:0007669"/>
    <property type="project" value="InterPro"/>
</dbReference>
<gene>
    <name evidence="2" type="ORF">B0I18_113116</name>
</gene>
<dbReference type="Pfam" id="PF01381">
    <property type="entry name" value="HTH_3"/>
    <property type="match status" value="1"/>
</dbReference>
<dbReference type="CDD" id="cd00093">
    <property type="entry name" value="HTH_XRE"/>
    <property type="match status" value="1"/>
</dbReference>
<dbReference type="EMBL" id="PYGD01000013">
    <property type="protein sequence ID" value="PSK89104.1"/>
    <property type="molecule type" value="Genomic_DNA"/>
</dbReference>
<dbReference type="AlphaFoldDB" id="A0A2P8CVW1"/>
<evidence type="ECO:0000259" key="1">
    <source>
        <dbReference type="PROSITE" id="PS50943"/>
    </source>
</evidence>
<accession>A0A2P8CVW1</accession>
<dbReference type="Proteomes" id="UP000240572">
    <property type="component" value="Unassembled WGS sequence"/>
</dbReference>
<dbReference type="OrthoDB" id="9814553at2"/>
<proteinExistence type="predicted"/>